<evidence type="ECO:0000313" key="2">
    <source>
        <dbReference type="Proteomes" id="UP001597297"/>
    </source>
</evidence>
<sequence>MHLTRNTQTKVVMARIMRDATLHQENFSLKRYGTWEAAEMAAEKWVSERKSSLPESRKNEVGRMTSRNASGVVGVWLAKNVYRPKKGKRKIYWAWKSKWPGCELKGGLSWRITDDLIDDDAFVLAVLARKHRTVDREFLRWELLKEYGSNWHYEVLELKNAKPK</sequence>
<accession>A0ABW5E5E7</accession>
<dbReference type="Proteomes" id="UP001597297">
    <property type="component" value="Unassembled WGS sequence"/>
</dbReference>
<comment type="caution">
    <text evidence="1">The sequence shown here is derived from an EMBL/GenBank/DDBJ whole genome shotgun (WGS) entry which is preliminary data.</text>
</comment>
<name>A0ABW5E5E7_9BACT</name>
<organism evidence="1 2">
    <name type="scientific">Rubritalea spongiae</name>
    <dbReference type="NCBI Taxonomy" id="430797"/>
    <lineage>
        <taxon>Bacteria</taxon>
        <taxon>Pseudomonadati</taxon>
        <taxon>Verrucomicrobiota</taxon>
        <taxon>Verrucomicrobiia</taxon>
        <taxon>Verrucomicrobiales</taxon>
        <taxon>Rubritaleaceae</taxon>
        <taxon>Rubritalea</taxon>
    </lineage>
</organism>
<dbReference type="RefSeq" id="WP_377093658.1">
    <property type="nucleotide sequence ID" value="NZ_JBHSJM010000001.1"/>
</dbReference>
<evidence type="ECO:0008006" key="3">
    <source>
        <dbReference type="Google" id="ProtNLM"/>
    </source>
</evidence>
<evidence type="ECO:0000313" key="1">
    <source>
        <dbReference type="EMBL" id="MFD2277644.1"/>
    </source>
</evidence>
<protein>
    <recommendedName>
        <fullName evidence="3">AP2/ERF domain-containing protein</fullName>
    </recommendedName>
</protein>
<keyword evidence="2" id="KW-1185">Reference proteome</keyword>
<dbReference type="EMBL" id="JBHUJC010000043">
    <property type="protein sequence ID" value="MFD2277644.1"/>
    <property type="molecule type" value="Genomic_DNA"/>
</dbReference>
<proteinExistence type="predicted"/>
<gene>
    <name evidence="1" type="ORF">ACFSQZ_14335</name>
</gene>
<reference evidence="2" key="1">
    <citation type="journal article" date="2019" name="Int. J. Syst. Evol. Microbiol.">
        <title>The Global Catalogue of Microorganisms (GCM) 10K type strain sequencing project: providing services to taxonomists for standard genome sequencing and annotation.</title>
        <authorList>
            <consortium name="The Broad Institute Genomics Platform"/>
            <consortium name="The Broad Institute Genome Sequencing Center for Infectious Disease"/>
            <person name="Wu L."/>
            <person name="Ma J."/>
        </authorList>
    </citation>
    <scope>NUCLEOTIDE SEQUENCE [LARGE SCALE GENOMIC DNA]</scope>
    <source>
        <strain evidence="2">JCM 16545</strain>
    </source>
</reference>